<dbReference type="STRING" id="1208321.D104_00755"/>
<sequence length="152" mass="17348">MIAAGREVELDYLLVFFVSFLSATILPLGSEGVLLYYANDATMSVFFLWLWASLGNTLGGLTNWLLGLYLVRYEHKKWFPISVQTRIKAERVFNRYGVWSLLFTWLPVVGDGIALVSGVFRTPIWYFLPLVLIGKAARYALILWGQHLLLMP</sequence>
<organism evidence="3 4">
    <name type="scientific">Marinomonas profundimaris</name>
    <dbReference type="NCBI Taxonomy" id="1208321"/>
    <lineage>
        <taxon>Bacteria</taxon>
        <taxon>Pseudomonadati</taxon>
        <taxon>Pseudomonadota</taxon>
        <taxon>Gammaproteobacteria</taxon>
        <taxon>Oceanospirillales</taxon>
        <taxon>Oceanospirillaceae</taxon>
        <taxon>Marinomonas</taxon>
    </lineage>
</organism>
<dbReference type="eggNOG" id="COG1238">
    <property type="taxonomic scope" value="Bacteria"/>
</dbReference>
<dbReference type="PANTHER" id="PTHR42709:SF4">
    <property type="entry name" value="INNER MEMBRANE PROTEIN YQAA"/>
    <property type="match status" value="1"/>
</dbReference>
<feature type="transmembrane region" description="Helical" evidence="1">
    <location>
        <begin position="96"/>
        <end position="118"/>
    </location>
</feature>
<keyword evidence="4" id="KW-1185">Reference proteome</keyword>
<evidence type="ECO:0000313" key="3">
    <source>
        <dbReference type="EMBL" id="ETI62312.1"/>
    </source>
</evidence>
<evidence type="ECO:0000259" key="2">
    <source>
        <dbReference type="Pfam" id="PF09335"/>
    </source>
</evidence>
<feature type="transmembrane region" description="Helical" evidence="1">
    <location>
        <begin position="49"/>
        <end position="71"/>
    </location>
</feature>
<reference evidence="3 4" key="1">
    <citation type="journal article" date="2014" name="Genome Announc.">
        <title>Draft Genome Sequence of Marinomonas sp. Strain D104, a Polycyclic Aromatic Hydrocarbon-Degrading Bacterium from the Deep-Sea Sediment of the Arctic Ocean.</title>
        <authorList>
            <person name="Dong C."/>
            <person name="Bai X."/>
            <person name="Lai Q."/>
            <person name="Xie Y."/>
            <person name="Chen X."/>
            <person name="Shao Z."/>
        </authorList>
    </citation>
    <scope>NUCLEOTIDE SEQUENCE [LARGE SCALE GENOMIC DNA]</scope>
    <source>
        <strain evidence="3 4">D104</strain>
    </source>
</reference>
<evidence type="ECO:0000313" key="4">
    <source>
        <dbReference type="Proteomes" id="UP000018857"/>
    </source>
</evidence>
<protein>
    <recommendedName>
        <fullName evidence="2">VTT domain-containing protein</fullName>
    </recommendedName>
</protein>
<dbReference type="RefSeq" id="WP_024022374.1">
    <property type="nucleotide sequence ID" value="NZ_AYOZ01000001.1"/>
</dbReference>
<accession>W1RZE7</accession>
<gene>
    <name evidence="3" type="ORF">D104_00755</name>
</gene>
<name>W1RZE7_9GAMM</name>
<dbReference type="InterPro" id="IPR051311">
    <property type="entry name" value="DedA_domain"/>
</dbReference>
<dbReference type="EMBL" id="AYOZ01000001">
    <property type="protein sequence ID" value="ETI62312.1"/>
    <property type="molecule type" value="Genomic_DNA"/>
</dbReference>
<feature type="domain" description="VTT" evidence="2">
    <location>
        <begin position="42"/>
        <end position="141"/>
    </location>
</feature>
<dbReference type="InterPro" id="IPR032816">
    <property type="entry name" value="VTT_dom"/>
</dbReference>
<dbReference type="GO" id="GO:0005886">
    <property type="term" value="C:plasma membrane"/>
    <property type="evidence" value="ECO:0007669"/>
    <property type="project" value="UniProtKB-ARBA"/>
</dbReference>
<keyword evidence="1" id="KW-0472">Membrane</keyword>
<dbReference type="AlphaFoldDB" id="W1RZE7"/>
<dbReference type="Pfam" id="PF09335">
    <property type="entry name" value="VTT_dom"/>
    <property type="match status" value="1"/>
</dbReference>
<keyword evidence="1" id="KW-0812">Transmembrane</keyword>
<comment type="caution">
    <text evidence="3">The sequence shown here is derived from an EMBL/GenBank/DDBJ whole genome shotgun (WGS) entry which is preliminary data.</text>
</comment>
<dbReference type="PATRIC" id="fig|1208321.3.peg.150"/>
<evidence type="ECO:0000256" key="1">
    <source>
        <dbReference type="SAM" id="Phobius"/>
    </source>
</evidence>
<keyword evidence="1" id="KW-1133">Transmembrane helix</keyword>
<proteinExistence type="predicted"/>
<dbReference type="PANTHER" id="PTHR42709">
    <property type="entry name" value="ALKALINE PHOSPHATASE LIKE PROTEIN"/>
    <property type="match status" value="1"/>
</dbReference>
<feature type="transmembrane region" description="Helical" evidence="1">
    <location>
        <begin position="12"/>
        <end position="37"/>
    </location>
</feature>
<dbReference type="Proteomes" id="UP000018857">
    <property type="component" value="Unassembled WGS sequence"/>
</dbReference>
<feature type="transmembrane region" description="Helical" evidence="1">
    <location>
        <begin position="124"/>
        <end position="144"/>
    </location>
</feature>